<dbReference type="FunFam" id="3.40.50.720:FF:000006">
    <property type="entry name" value="Bifunctional protein FolD"/>
    <property type="match status" value="1"/>
</dbReference>
<evidence type="ECO:0000256" key="20">
    <source>
        <dbReference type="ARBA" id="ARBA00049033"/>
    </source>
</evidence>
<dbReference type="GO" id="GO:0046655">
    <property type="term" value="P:folic acid metabolic process"/>
    <property type="evidence" value="ECO:0007669"/>
    <property type="project" value="Ensembl"/>
</dbReference>
<evidence type="ECO:0000256" key="15">
    <source>
        <dbReference type="ARBA" id="ARBA00022840"/>
    </source>
</evidence>
<dbReference type="InterPro" id="IPR046346">
    <property type="entry name" value="Aminoacid_DH-like_N_sf"/>
</dbReference>
<evidence type="ECO:0000256" key="16">
    <source>
        <dbReference type="ARBA" id="ARBA00022857"/>
    </source>
</evidence>
<dbReference type="AlphaFoldDB" id="A0A452UBR3"/>
<keyword evidence="11" id="KW-0554">One-carbon metabolism</keyword>
<evidence type="ECO:0000259" key="22">
    <source>
        <dbReference type="Pfam" id="PF00763"/>
    </source>
</evidence>
<keyword evidence="14" id="KW-0378">Hydrolase</keyword>
<evidence type="ECO:0000256" key="8">
    <source>
        <dbReference type="ARBA" id="ARBA00012859"/>
    </source>
</evidence>
<comment type="catalytic activity">
    <reaction evidence="20">
        <text>(6S)-5,6,7,8-tetrahydrofolate + formate + ATP = (6R)-10-formyltetrahydrofolate + ADP + phosphate</text>
        <dbReference type="Rhea" id="RHEA:20221"/>
        <dbReference type="ChEBI" id="CHEBI:15740"/>
        <dbReference type="ChEBI" id="CHEBI:30616"/>
        <dbReference type="ChEBI" id="CHEBI:43474"/>
        <dbReference type="ChEBI" id="CHEBI:57453"/>
        <dbReference type="ChEBI" id="CHEBI:195366"/>
        <dbReference type="ChEBI" id="CHEBI:456216"/>
        <dbReference type="EC" id="6.3.4.3"/>
    </reaction>
</comment>
<dbReference type="Pfam" id="PF02882">
    <property type="entry name" value="THF_DHG_CYH_C"/>
    <property type="match status" value="1"/>
</dbReference>
<dbReference type="GO" id="GO:0004329">
    <property type="term" value="F:formate-tetrahydrofolate ligase activity"/>
    <property type="evidence" value="ECO:0007669"/>
    <property type="project" value="UniProtKB-EC"/>
</dbReference>
<keyword evidence="12" id="KW-0436">Ligase</keyword>
<dbReference type="CDD" id="cd01080">
    <property type="entry name" value="NAD_bind_m-THF_DH_Cyclohyd"/>
    <property type="match status" value="1"/>
</dbReference>
<dbReference type="GO" id="GO:0061053">
    <property type="term" value="P:somite development"/>
    <property type="evidence" value="ECO:0007669"/>
    <property type="project" value="Ensembl"/>
</dbReference>
<dbReference type="FunFam" id="1.10.8.770:FF:000001">
    <property type="entry name" value="Methylenetetrahydrofolate dehydrogenase (NADP+ dependent) 1 like"/>
    <property type="match status" value="1"/>
</dbReference>
<dbReference type="Pfam" id="PF01268">
    <property type="entry name" value="FTHFS"/>
    <property type="match status" value="1"/>
</dbReference>
<dbReference type="GO" id="GO:0004488">
    <property type="term" value="F:methylenetetrahydrofolate dehydrogenase (NADP+) activity"/>
    <property type="evidence" value="ECO:0007669"/>
    <property type="project" value="UniProtKB-EC"/>
</dbReference>
<dbReference type="InterPro" id="IPR000559">
    <property type="entry name" value="Formate_THF_ligase"/>
</dbReference>
<evidence type="ECO:0000313" key="24">
    <source>
        <dbReference type="Ensembl" id="ENSUMAP00000018355"/>
    </source>
</evidence>
<evidence type="ECO:0000256" key="11">
    <source>
        <dbReference type="ARBA" id="ARBA00022563"/>
    </source>
</evidence>
<comment type="similarity">
    <text evidence="3">In the N-terminal section; belongs to the tetrahydrofolate dehydrogenase/cyclohydrolase family.</text>
</comment>
<evidence type="ECO:0000256" key="5">
    <source>
        <dbReference type="ARBA" id="ARBA00011738"/>
    </source>
</evidence>
<dbReference type="PANTHER" id="PTHR48099">
    <property type="entry name" value="C-1-TETRAHYDROFOLATE SYNTHASE, CYTOPLASMIC-RELATED"/>
    <property type="match status" value="1"/>
</dbReference>
<dbReference type="PROSITE" id="PS00767">
    <property type="entry name" value="THF_DHG_CYH_2"/>
    <property type="match status" value="1"/>
</dbReference>
<dbReference type="GO" id="GO:0009257">
    <property type="term" value="P:10-formyltetrahydrofolate biosynthetic process"/>
    <property type="evidence" value="ECO:0007669"/>
    <property type="project" value="Ensembl"/>
</dbReference>
<evidence type="ECO:0000256" key="3">
    <source>
        <dbReference type="ARBA" id="ARBA00005559"/>
    </source>
</evidence>
<dbReference type="GO" id="GO:0035999">
    <property type="term" value="P:tetrahydrofolate interconversion"/>
    <property type="evidence" value="ECO:0007669"/>
    <property type="project" value="UniProtKB-UniPathway"/>
</dbReference>
<dbReference type="FunFam" id="3.10.410.10:FF:000001">
    <property type="entry name" value="Putative formate--tetrahydrofolate ligase"/>
    <property type="match status" value="1"/>
</dbReference>
<comment type="pathway">
    <text evidence="2">One-carbon metabolism; tetrahydrofolate interconversion.</text>
</comment>
<dbReference type="GO" id="GO:0007507">
    <property type="term" value="P:heart development"/>
    <property type="evidence" value="ECO:0007669"/>
    <property type="project" value="Ensembl"/>
</dbReference>
<reference evidence="24" key="1">
    <citation type="submission" date="2019-03" db="UniProtKB">
        <authorList>
            <consortium name="Ensembl"/>
        </authorList>
    </citation>
    <scope>IDENTIFICATION</scope>
</reference>
<dbReference type="GO" id="GO:0009152">
    <property type="term" value="P:purine ribonucleotide biosynthetic process"/>
    <property type="evidence" value="ECO:0007669"/>
    <property type="project" value="Ensembl"/>
</dbReference>
<evidence type="ECO:0000256" key="2">
    <source>
        <dbReference type="ARBA" id="ARBA00004777"/>
    </source>
</evidence>
<dbReference type="GO" id="GO:0005524">
    <property type="term" value="F:ATP binding"/>
    <property type="evidence" value="ECO:0007669"/>
    <property type="project" value="UniProtKB-KW"/>
</dbReference>
<protein>
    <recommendedName>
        <fullName evidence="9">C-1-tetrahydrofolate synthase, cytoplasmic</fullName>
        <ecNumber evidence="8">1.5.1.5</ecNumber>
        <ecNumber evidence="7">3.5.4.9</ecNumber>
        <ecNumber evidence="6">6.3.4.3</ecNumber>
    </recommendedName>
</protein>
<dbReference type="FunFam" id="3.40.50.300:FF:001123">
    <property type="entry name" value="C-1-tetrahydrofolate synthase, cytoplasmic isoform X2"/>
    <property type="match status" value="1"/>
</dbReference>
<dbReference type="InterPro" id="IPR020867">
    <property type="entry name" value="THF_DH/CycHdrlase_CS"/>
</dbReference>
<dbReference type="Gene3D" id="1.10.8.770">
    <property type="match status" value="1"/>
</dbReference>
<sequence length="935" mass="101063">MAPAEILNGKVVSAQIKERLQNQVTQLKEQVPGFIPGLAILQVGDRDDSNLYINVKLKAAEEIGIKAMHVKLPRTATESEVLKYVTSLNEDQTVHGFIVQLPLDSENPINTEAVINAIIPEKDVDGLTSISAGKLARGDLNDCFIPCTPKGCLELIKETGVQIAGRHAVVVGRSKIVGAPMHDLLLWNHATVTTCHSKTANLGEEVKNGDILVVAVGQPEIIKGEWIKPGAIVIDCGINYIPDDTKPNGKKVVGDVAYDEAKEKAGFITPVPGGVGPMTVAMLMQSTVESAKRFLEKCKPGKWMIQYNHLNLKTPVPSDIDISRSCKPKPIGSLAQEIGLFSEEVELYGETKAKVLLSTLERLKHQPDGKYVVVTGITPTPLGEGKSTTTIGLVQALGAHLSQNVFACVRQPSQGPTFGIKGGAAGGGYSQVIPMEEFNLHLTGDIHAITAANNLVAAAIDARIFHELTQTDKALFNRLVPSVNGVRKFSDIQIRRLQRLGIEKTDPTTLTDDEINRFARLDIDPETITWQRVLDTNDRFLRKITIGQAPTEKGHTRTAQFDISVASEIMAVLALTSSLEDMRDRLSRMVVASSKKGEPISTEDLGVSGALTVLMKDAIKPNLMQTLEGTPVFVHAGPFANIAHGNSSIIADRIALKLVGPEGFVVTEAGFGADIGMEKFFNIKCRYSGLRPHVVVLVATVRALKMHGGGPTVTAGLPLPKAYTEENLELVEKGFSNLRKQIENATMFGVPVVVAVNAFKTDSEAELDLVSRLAKEHGAFDAVKCTHWAEGGKGALALAQAVQRAAQAPSSFQLLYDLKLPVEDKIRIIAQKIYGADDIELLPEAQHKAEVYTKQGFGDLPICMAKTHLSLSHNPEQKGVPTGFVLPIRDIRASVGAGFLYPLVGTMSTMPGLPTRPCFYDIDLDPETEQVNGLF</sequence>
<evidence type="ECO:0000256" key="14">
    <source>
        <dbReference type="ARBA" id="ARBA00022801"/>
    </source>
</evidence>
<dbReference type="PROSITE" id="PS00721">
    <property type="entry name" value="FTHFS_1"/>
    <property type="match status" value="1"/>
</dbReference>
<dbReference type="GO" id="GO:0001780">
    <property type="term" value="P:neutrophil homeostasis"/>
    <property type="evidence" value="ECO:0007669"/>
    <property type="project" value="Ensembl"/>
</dbReference>
<dbReference type="InterPro" id="IPR027417">
    <property type="entry name" value="P-loop_NTPase"/>
</dbReference>
<keyword evidence="15" id="KW-0067">ATP-binding</keyword>
<name>A0A452UBR3_URSMA</name>
<dbReference type="UniPathway" id="UPA00193"/>
<dbReference type="PROSITE" id="PS00722">
    <property type="entry name" value="FTHFS_2"/>
    <property type="match status" value="1"/>
</dbReference>
<evidence type="ECO:0000256" key="4">
    <source>
        <dbReference type="ARBA" id="ARBA00006985"/>
    </source>
</evidence>
<keyword evidence="10" id="KW-0963">Cytoplasm</keyword>
<evidence type="ECO:0000256" key="12">
    <source>
        <dbReference type="ARBA" id="ARBA00022598"/>
    </source>
</evidence>
<dbReference type="GeneTree" id="ENSGT00940000154746"/>
<comment type="function">
    <text evidence="21">Trifunctional enzyme that catalyzes the interconversion of three forms of one-carbon-substituted tetrahydrofolate: (6R)-5,10-methylene-5,6,7,8-tetrahydrofolate, 5,10-methenyltetrahydrofolate and (6S)-10-formyltetrahydrofolate. These derivatives of tetrahydrofolate are differentially required in nucleotide and amino acid biosynthesis, (6S)-10-formyltetrahydrofolate being required for purine biosynthesis while (6R)-5,10-methylene-5,6,7,8-tetrahydrofolate is used for serine and methionine biosynthesis for instance.</text>
</comment>
<dbReference type="InterPro" id="IPR036291">
    <property type="entry name" value="NAD(P)-bd_dom_sf"/>
</dbReference>
<evidence type="ECO:0000256" key="17">
    <source>
        <dbReference type="ARBA" id="ARBA00023002"/>
    </source>
</evidence>
<comment type="subcellular location">
    <subcellularLocation>
        <location evidence="1">Cytoplasm</location>
    </subcellularLocation>
</comment>
<dbReference type="InterPro" id="IPR020630">
    <property type="entry name" value="THF_DH/CycHdrlase_cat_dom"/>
</dbReference>
<evidence type="ECO:0000256" key="18">
    <source>
        <dbReference type="ARBA" id="ARBA00023268"/>
    </source>
</evidence>
<dbReference type="Gene3D" id="3.10.410.10">
    <property type="entry name" value="Formyltetrahydrofolate synthetase, domain 3"/>
    <property type="match status" value="1"/>
</dbReference>
<accession>A0A452UBR3</accession>
<evidence type="ECO:0000256" key="1">
    <source>
        <dbReference type="ARBA" id="ARBA00004496"/>
    </source>
</evidence>
<gene>
    <name evidence="24" type="primary">MTHFD1</name>
</gene>
<feature type="domain" description="Tetrahydrofolate dehydrogenase/cyclohydrolase NAD(P)-binding" evidence="23">
    <location>
        <begin position="146"/>
        <end position="293"/>
    </location>
</feature>
<evidence type="ECO:0000256" key="7">
    <source>
        <dbReference type="ARBA" id="ARBA00012776"/>
    </source>
</evidence>
<evidence type="ECO:0000256" key="6">
    <source>
        <dbReference type="ARBA" id="ARBA00012295"/>
    </source>
</evidence>
<evidence type="ECO:0000256" key="19">
    <source>
        <dbReference type="ARBA" id="ARBA00036357"/>
    </source>
</evidence>
<dbReference type="GO" id="GO:0004477">
    <property type="term" value="F:methenyltetrahydrofolate cyclohydrolase activity"/>
    <property type="evidence" value="ECO:0007669"/>
    <property type="project" value="UniProtKB-EC"/>
</dbReference>
<dbReference type="InterPro" id="IPR020628">
    <property type="entry name" value="Formate_THF_ligase_CS"/>
</dbReference>
<dbReference type="PANTHER" id="PTHR48099:SF1">
    <property type="entry name" value="C-1-TETRAHYDROFOLATE SYNTHASE, CYTOPLASMIC"/>
    <property type="match status" value="1"/>
</dbReference>
<dbReference type="SUPFAM" id="SSF53223">
    <property type="entry name" value="Aminoacid dehydrogenase-like, N-terminal domain"/>
    <property type="match status" value="1"/>
</dbReference>
<evidence type="ECO:0000256" key="21">
    <source>
        <dbReference type="ARBA" id="ARBA00059708"/>
    </source>
</evidence>
<evidence type="ECO:0000256" key="13">
    <source>
        <dbReference type="ARBA" id="ARBA00022741"/>
    </source>
</evidence>
<dbReference type="InterPro" id="IPR000672">
    <property type="entry name" value="THF_DH/CycHdrlase"/>
</dbReference>
<dbReference type="HAMAP" id="MF_01543">
    <property type="entry name" value="FTHFS"/>
    <property type="match status" value="1"/>
</dbReference>
<dbReference type="EC" id="6.3.4.3" evidence="6"/>
<keyword evidence="18" id="KW-0511">Multifunctional enzyme</keyword>
<dbReference type="OMA" id="QPIMFRR"/>
<dbReference type="Gene3D" id="3.40.50.300">
    <property type="entry name" value="P-loop containing nucleotide triphosphate hydrolases"/>
    <property type="match status" value="2"/>
</dbReference>
<dbReference type="GO" id="GO:0009086">
    <property type="term" value="P:methionine biosynthetic process"/>
    <property type="evidence" value="ECO:0007669"/>
    <property type="project" value="Ensembl"/>
</dbReference>
<feature type="domain" description="Tetrahydrofolate dehydrogenase/cyclohydrolase catalytic" evidence="22">
    <location>
        <begin position="7"/>
        <end position="125"/>
    </location>
</feature>
<dbReference type="GO" id="GO:0019346">
    <property type="term" value="P:transsulfuration"/>
    <property type="evidence" value="ECO:0007669"/>
    <property type="project" value="Ensembl"/>
</dbReference>
<dbReference type="Gene3D" id="3.40.50.720">
    <property type="entry name" value="NAD(P)-binding Rossmann-like Domain"/>
    <property type="match status" value="1"/>
</dbReference>
<dbReference type="FunFam" id="3.40.50.300:FF:000245">
    <property type="entry name" value="C-1-tetrahydrofolate synthase, cytoplasmic"/>
    <property type="match status" value="1"/>
</dbReference>
<organism evidence="24">
    <name type="scientific">Ursus maritimus</name>
    <name type="common">Polar bear</name>
    <name type="synonym">Thalarctos maritimus</name>
    <dbReference type="NCBI Taxonomy" id="29073"/>
    <lineage>
        <taxon>Eukaryota</taxon>
        <taxon>Metazoa</taxon>
        <taxon>Chordata</taxon>
        <taxon>Craniata</taxon>
        <taxon>Vertebrata</taxon>
        <taxon>Euteleostomi</taxon>
        <taxon>Mammalia</taxon>
        <taxon>Eutheria</taxon>
        <taxon>Laurasiatheria</taxon>
        <taxon>Carnivora</taxon>
        <taxon>Caniformia</taxon>
        <taxon>Ursidae</taxon>
        <taxon>Ursus</taxon>
    </lineage>
</organism>
<dbReference type="SUPFAM" id="SSF52540">
    <property type="entry name" value="P-loop containing nucleoside triphosphate hydrolases"/>
    <property type="match status" value="1"/>
</dbReference>
<dbReference type="EC" id="1.5.1.5" evidence="8"/>
<keyword evidence="16" id="KW-0521">NADP</keyword>
<dbReference type="Pfam" id="PF00763">
    <property type="entry name" value="THF_DHG_CYH"/>
    <property type="match status" value="1"/>
</dbReference>
<keyword evidence="13" id="KW-0547">Nucleotide-binding</keyword>
<dbReference type="Gene3D" id="3.40.50.10860">
    <property type="entry name" value="Leucine Dehydrogenase, chain A, domain 1"/>
    <property type="match status" value="1"/>
</dbReference>
<evidence type="ECO:0000256" key="9">
    <source>
        <dbReference type="ARBA" id="ARBA00017592"/>
    </source>
</evidence>
<dbReference type="HAMAP" id="MF_01576">
    <property type="entry name" value="THF_DHG_CYH"/>
    <property type="match status" value="1"/>
</dbReference>
<evidence type="ECO:0000256" key="10">
    <source>
        <dbReference type="ARBA" id="ARBA00022490"/>
    </source>
</evidence>
<comment type="subunit">
    <text evidence="5">Homodimer.</text>
</comment>
<dbReference type="SUPFAM" id="SSF51735">
    <property type="entry name" value="NAD(P)-binding Rossmann-fold domains"/>
    <property type="match status" value="1"/>
</dbReference>
<dbReference type="EC" id="3.5.4.9" evidence="7"/>
<dbReference type="PRINTS" id="PR00085">
    <property type="entry name" value="THFDHDRGNASE"/>
</dbReference>
<dbReference type="Ensembl" id="ENSUMAT00000021716.1">
    <property type="protein sequence ID" value="ENSUMAP00000018355.1"/>
    <property type="gene ID" value="ENSUMAG00000013479.1"/>
</dbReference>
<comment type="similarity">
    <text evidence="4">In the C-terminal section; belongs to the formate--tetrahydrofolate ligase family.</text>
</comment>
<evidence type="ECO:0000259" key="23">
    <source>
        <dbReference type="Pfam" id="PF02882"/>
    </source>
</evidence>
<comment type="catalytic activity">
    <reaction evidence="19">
        <text>(6R)-5,10-methenyltetrahydrofolate + H2O = (6R)-10-formyltetrahydrofolate + H(+)</text>
        <dbReference type="Rhea" id="RHEA:23700"/>
        <dbReference type="ChEBI" id="CHEBI:15377"/>
        <dbReference type="ChEBI" id="CHEBI:15378"/>
        <dbReference type="ChEBI" id="CHEBI:57455"/>
        <dbReference type="ChEBI" id="CHEBI:195366"/>
        <dbReference type="EC" id="3.5.4.9"/>
    </reaction>
</comment>
<proteinExistence type="inferred from homology"/>
<dbReference type="GO" id="GO:0005829">
    <property type="term" value="C:cytosol"/>
    <property type="evidence" value="ECO:0007669"/>
    <property type="project" value="Ensembl"/>
</dbReference>
<dbReference type="GO" id="GO:0001843">
    <property type="term" value="P:neural tube closure"/>
    <property type="evidence" value="ECO:0007669"/>
    <property type="project" value="Ensembl"/>
</dbReference>
<dbReference type="CDD" id="cd00477">
    <property type="entry name" value="FTHFS"/>
    <property type="match status" value="1"/>
</dbReference>
<dbReference type="FunFam" id="3.40.50.10860:FF:000005">
    <property type="entry name" value="C-1-tetrahydrofolate synthase, cytoplasmic, putative"/>
    <property type="match status" value="1"/>
</dbReference>
<keyword evidence="17" id="KW-0560">Oxidoreductase</keyword>
<dbReference type="InterPro" id="IPR020631">
    <property type="entry name" value="THF_DH/CycHdrlase_NAD-bd_dom"/>
</dbReference>
<dbReference type="PROSITE" id="PS00766">
    <property type="entry name" value="THF_DHG_CYH_1"/>
    <property type="match status" value="1"/>
</dbReference>